<protein>
    <submittedName>
        <fullName evidence="2">Uncharacterized protein</fullName>
    </submittedName>
</protein>
<dbReference type="EMBL" id="CAKKLH010000218">
    <property type="protein sequence ID" value="CAH0106105.1"/>
    <property type="molecule type" value="Genomic_DNA"/>
</dbReference>
<comment type="caution">
    <text evidence="2">The sequence shown here is derived from an EMBL/GenBank/DDBJ whole genome shotgun (WGS) entry which is preliminary data.</text>
</comment>
<proteinExistence type="predicted"/>
<name>A0A8J2WG74_9CRUS</name>
<evidence type="ECO:0000313" key="3">
    <source>
        <dbReference type="Proteomes" id="UP000789390"/>
    </source>
</evidence>
<organism evidence="2 3">
    <name type="scientific">Daphnia galeata</name>
    <dbReference type="NCBI Taxonomy" id="27404"/>
    <lineage>
        <taxon>Eukaryota</taxon>
        <taxon>Metazoa</taxon>
        <taxon>Ecdysozoa</taxon>
        <taxon>Arthropoda</taxon>
        <taxon>Crustacea</taxon>
        <taxon>Branchiopoda</taxon>
        <taxon>Diplostraca</taxon>
        <taxon>Cladocera</taxon>
        <taxon>Anomopoda</taxon>
        <taxon>Daphniidae</taxon>
        <taxon>Daphnia</taxon>
    </lineage>
</organism>
<reference evidence="2" key="1">
    <citation type="submission" date="2021-11" db="EMBL/GenBank/DDBJ databases">
        <authorList>
            <person name="Schell T."/>
        </authorList>
    </citation>
    <scope>NUCLEOTIDE SEQUENCE</scope>
    <source>
        <strain evidence="2">M5</strain>
    </source>
</reference>
<evidence type="ECO:0000256" key="1">
    <source>
        <dbReference type="SAM" id="Phobius"/>
    </source>
</evidence>
<sequence>MSRENVAELNRGRSTARRQHTFSGIHGQCPLALRESSEFQNLDKKRELAGWRAVVSTSWLNGVVPQQDFSEMSRRFSNLQYISIGILFGTCVFLWTRKLNLTKQFQSNETVNLRQIARNENEQRLIDSWANRIDEELSTNSEDGEAIANEREENSNDQIGFRPKEEAVLDNSSETFSINTPNMLQEAEEVVDMGSSITKTVETLKKTQSSEPVESVSDAIDTQTENTVYSEDDALVSSVTSNDLSSSISTTTNAVVNPIPLN</sequence>
<dbReference type="AlphaFoldDB" id="A0A8J2WG74"/>
<accession>A0A8J2WG74</accession>
<gene>
    <name evidence="2" type="ORF">DGAL_LOCUS9255</name>
</gene>
<keyword evidence="1" id="KW-0472">Membrane</keyword>
<evidence type="ECO:0000313" key="2">
    <source>
        <dbReference type="EMBL" id="CAH0106105.1"/>
    </source>
</evidence>
<dbReference type="OrthoDB" id="6367620at2759"/>
<dbReference type="Proteomes" id="UP000789390">
    <property type="component" value="Unassembled WGS sequence"/>
</dbReference>
<feature type="transmembrane region" description="Helical" evidence="1">
    <location>
        <begin position="79"/>
        <end position="96"/>
    </location>
</feature>
<keyword evidence="3" id="KW-1185">Reference proteome</keyword>
<keyword evidence="1" id="KW-0812">Transmembrane</keyword>
<keyword evidence="1" id="KW-1133">Transmembrane helix</keyword>